<feature type="coiled-coil region" evidence="1">
    <location>
        <begin position="70"/>
        <end position="97"/>
    </location>
</feature>
<evidence type="ECO:0000313" key="3">
    <source>
        <dbReference type="Proteomes" id="UP000717364"/>
    </source>
</evidence>
<comment type="caution">
    <text evidence="2">The sequence shown here is derived from an EMBL/GenBank/DDBJ whole genome shotgun (WGS) entry which is preliminary data.</text>
</comment>
<keyword evidence="1" id="KW-0175">Coiled coil</keyword>
<dbReference type="AlphaFoldDB" id="A0A947DHJ6"/>
<dbReference type="EMBL" id="JADOES010000037">
    <property type="protein sequence ID" value="MBT9317056.1"/>
    <property type="molecule type" value="Genomic_DNA"/>
</dbReference>
<name>A0A947DHJ6_9CYAN</name>
<dbReference type="RefSeq" id="WP_215610116.1">
    <property type="nucleotide sequence ID" value="NZ_JADOES010000037.1"/>
</dbReference>
<sequence>MVSSSGQTTFNSDHAQDLLNQLESLYSDIKVLLSTMNNHWSHLSDQWHDSLHNDFAEFYSALAGAYQKSQVDHEEQIAKLREQIRIAQERQQKLSALK</sequence>
<dbReference type="InterPro" id="IPR029013">
    <property type="entry name" value="HP0062-like_sf"/>
</dbReference>
<protein>
    <submittedName>
        <fullName evidence="2">Uncharacterized protein</fullName>
    </submittedName>
</protein>
<dbReference type="SUPFAM" id="SSF158414">
    <property type="entry name" value="HP0062-like"/>
    <property type="match status" value="1"/>
</dbReference>
<organism evidence="2 3">
    <name type="scientific">Leptothoe spongobia TAU-MAC 1115</name>
    <dbReference type="NCBI Taxonomy" id="1967444"/>
    <lineage>
        <taxon>Bacteria</taxon>
        <taxon>Bacillati</taxon>
        <taxon>Cyanobacteriota</taxon>
        <taxon>Cyanophyceae</taxon>
        <taxon>Nodosilineales</taxon>
        <taxon>Cymatolegaceae</taxon>
        <taxon>Leptothoe</taxon>
        <taxon>Leptothoe spongobia</taxon>
    </lineage>
</organism>
<evidence type="ECO:0000256" key="1">
    <source>
        <dbReference type="SAM" id="Coils"/>
    </source>
</evidence>
<proteinExistence type="predicted"/>
<reference evidence="2" key="2">
    <citation type="journal article" date="2021" name="Mar. Drugs">
        <title>Genome Reduction and Secondary Metabolism of the Marine Sponge-Associated Cyanobacterium Leptothoe.</title>
        <authorList>
            <person name="Konstantinou D."/>
            <person name="Popin R.V."/>
            <person name="Fewer D.P."/>
            <person name="Sivonen K."/>
            <person name="Gkelis S."/>
        </authorList>
    </citation>
    <scope>NUCLEOTIDE SEQUENCE</scope>
    <source>
        <strain evidence="2">TAU-MAC 1115</strain>
    </source>
</reference>
<gene>
    <name evidence="2" type="ORF">IXB50_16655</name>
</gene>
<keyword evidence="3" id="KW-1185">Reference proteome</keyword>
<reference evidence="2" key="1">
    <citation type="submission" date="2020-11" db="EMBL/GenBank/DDBJ databases">
        <authorList>
            <person name="Konstantinou D."/>
            <person name="Gkelis S."/>
            <person name="Popin R."/>
            <person name="Fewer D."/>
            <person name="Sivonen K."/>
        </authorList>
    </citation>
    <scope>NUCLEOTIDE SEQUENCE</scope>
    <source>
        <strain evidence="2">TAU-MAC 1115</strain>
    </source>
</reference>
<dbReference type="Proteomes" id="UP000717364">
    <property type="component" value="Unassembled WGS sequence"/>
</dbReference>
<accession>A0A947DHJ6</accession>
<evidence type="ECO:0000313" key="2">
    <source>
        <dbReference type="EMBL" id="MBT9317056.1"/>
    </source>
</evidence>
<dbReference type="Gene3D" id="1.10.287.850">
    <property type="entry name" value="HP0062-like domain"/>
    <property type="match status" value="1"/>
</dbReference>